<evidence type="ECO:0000313" key="3">
    <source>
        <dbReference type="Proteomes" id="UP000030678"/>
    </source>
</evidence>
<dbReference type="AlphaFoldDB" id="V9DKP0"/>
<gene>
    <name evidence="2" type="ORF">G647_03289</name>
</gene>
<proteinExistence type="predicted"/>
<dbReference type="GeneID" id="19981782"/>
<accession>V9DKP0</accession>
<organism evidence="2 3">
    <name type="scientific">Cladophialophora carrionii CBS 160.54</name>
    <dbReference type="NCBI Taxonomy" id="1279043"/>
    <lineage>
        <taxon>Eukaryota</taxon>
        <taxon>Fungi</taxon>
        <taxon>Dikarya</taxon>
        <taxon>Ascomycota</taxon>
        <taxon>Pezizomycotina</taxon>
        <taxon>Eurotiomycetes</taxon>
        <taxon>Chaetothyriomycetidae</taxon>
        <taxon>Chaetothyriales</taxon>
        <taxon>Herpotrichiellaceae</taxon>
        <taxon>Cladophialophora</taxon>
    </lineage>
</organism>
<evidence type="ECO:0000313" key="2">
    <source>
        <dbReference type="EMBL" id="ETI26512.1"/>
    </source>
</evidence>
<feature type="region of interest" description="Disordered" evidence="1">
    <location>
        <begin position="83"/>
        <end position="120"/>
    </location>
</feature>
<dbReference type="VEuPathDB" id="FungiDB:G647_03289"/>
<sequence>MRTPALKWPAAHRRRHLLQHHGGDACGECTARLRLHGKRPEYLGRYAREVGACRFPQRARLHRAHVFSLESRGRAGNVAVQTGPAAKLRHLQHPSLRRARPVVESPRESPGSECESEGNL</sequence>
<feature type="compositionally biased region" description="Basic residues" evidence="1">
    <location>
        <begin position="87"/>
        <end position="100"/>
    </location>
</feature>
<dbReference type="EMBL" id="KB822703">
    <property type="protein sequence ID" value="ETI26512.1"/>
    <property type="molecule type" value="Genomic_DNA"/>
</dbReference>
<protein>
    <submittedName>
        <fullName evidence="2">Uncharacterized protein</fullName>
    </submittedName>
</protein>
<evidence type="ECO:0000256" key="1">
    <source>
        <dbReference type="SAM" id="MobiDB-lite"/>
    </source>
</evidence>
<dbReference type="HOGENOM" id="CLU_2049431_0_0_1"/>
<dbReference type="Proteomes" id="UP000030678">
    <property type="component" value="Unassembled WGS sequence"/>
</dbReference>
<name>V9DKP0_9EURO</name>
<dbReference type="RefSeq" id="XP_008725857.1">
    <property type="nucleotide sequence ID" value="XM_008727635.1"/>
</dbReference>
<reference evidence="2 3" key="1">
    <citation type="submission" date="2013-03" db="EMBL/GenBank/DDBJ databases">
        <title>The Genome Sequence of Cladophialophora carrionii CBS 160.54.</title>
        <authorList>
            <consortium name="The Broad Institute Genomics Platform"/>
            <person name="Cuomo C."/>
            <person name="de Hoog S."/>
            <person name="Gorbushina A."/>
            <person name="Walker B."/>
            <person name="Young S.K."/>
            <person name="Zeng Q."/>
            <person name="Gargeya S."/>
            <person name="Fitzgerald M."/>
            <person name="Haas B."/>
            <person name="Abouelleil A."/>
            <person name="Allen A.W."/>
            <person name="Alvarado L."/>
            <person name="Arachchi H.M."/>
            <person name="Berlin A.M."/>
            <person name="Chapman S.B."/>
            <person name="Gainer-Dewar J."/>
            <person name="Goldberg J."/>
            <person name="Griggs A."/>
            <person name="Gujja S."/>
            <person name="Hansen M."/>
            <person name="Howarth C."/>
            <person name="Imamovic A."/>
            <person name="Ireland A."/>
            <person name="Larimer J."/>
            <person name="McCowan C."/>
            <person name="Murphy C."/>
            <person name="Pearson M."/>
            <person name="Poon T.W."/>
            <person name="Priest M."/>
            <person name="Roberts A."/>
            <person name="Saif S."/>
            <person name="Shea T."/>
            <person name="Sisk P."/>
            <person name="Sykes S."/>
            <person name="Wortman J."/>
            <person name="Nusbaum C."/>
            <person name="Birren B."/>
        </authorList>
    </citation>
    <scope>NUCLEOTIDE SEQUENCE [LARGE SCALE GENOMIC DNA]</scope>
    <source>
        <strain evidence="2 3">CBS 160.54</strain>
    </source>
</reference>